<dbReference type="OrthoDB" id="9984693at2759"/>
<dbReference type="PANTHER" id="PTHR13315:SF1">
    <property type="entry name" value="PROTEIN TED1"/>
    <property type="match status" value="1"/>
</dbReference>
<gene>
    <name evidence="3" type="ORF">HIM_05167</name>
</gene>
<dbReference type="AlphaFoldDB" id="A0A0F7ZKP4"/>
<keyword evidence="4" id="KW-1185">Reference proteome</keyword>
<dbReference type="EMBL" id="KQ030517">
    <property type="protein sequence ID" value="KJZ75471.1"/>
    <property type="molecule type" value="Genomic_DNA"/>
</dbReference>
<evidence type="ECO:0000313" key="4">
    <source>
        <dbReference type="Proteomes" id="UP000054481"/>
    </source>
</evidence>
<keyword evidence="2" id="KW-0812">Transmembrane</keyword>
<dbReference type="GO" id="GO:0016020">
    <property type="term" value="C:membrane"/>
    <property type="evidence" value="ECO:0007669"/>
    <property type="project" value="GOC"/>
</dbReference>
<protein>
    <recommendedName>
        <fullName evidence="5">Calcineurin-like phosphoesterase domain-containing protein</fullName>
    </recommendedName>
</protein>
<organism evidence="3 4">
    <name type="scientific">Hirsutella minnesotensis 3608</name>
    <dbReference type="NCBI Taxonomy" id="1043627"/>
    <lineage>
        <taxon>Eukaryota</taxon>
        <taxon>Fungi</taxon>
        <taxon>Dikarya</taxon>
        <taxon>Ascomycota</taxon>
        <taxon>Pezizomycotina</taxon>
        <taxon>Sordariomycetes</taxon>
        <taxon>Hypocreomycetidae</taxon>
        <taxon>Hypocreales</taxon>
        <taxon>Ophiocordycipitaceae</taxon>
        <taxon>Hirsutella</taxon>
    </lineage>
</organism>
<evidence type="ECO:0000256" key="1">
    <source>
        <dbReference type="ARBA" id="ARBA00023136"/>
    </source>
</evidence>
<proteinExistence type="predicted"/>
<evidence type="ECO:0000313" key="3">
    <source>
        <dbReference type="EMBL" id="KJZ75471.1"/>
    </source>
</evidence>
<dbReference type="Proteomes" id="UP000054481">
    <property type="component" value="Unassembled WGS sequence"/>
</dbReference>
<feature type="transmembrane region" description="Helical" evidence="2">
    <location>
        <begin position="6"/>
        <end position="27"/>
    </location>
</feature>
<evidence type="ECO:0000256" key="2">
    <source>
        <dbReference type="SAM" id="Phobius"/>
    </source>
</evidence>
<dbReference type="InterPro" id="IPR029052">
    <property type="entry name" value="Metallo-depent_PP-like"/>
</dbReference>
<keyword evidence="2" id="KW-1133">Transmembrane helix</keyword>
<reference evidence="3 4" key="1">
    <citation type="journal article" date="2014" name="Genome Biol. Evol.">
        <title>Comparative genomics and transcriptomics analyses reveal divergent lifestyle features of nematode endoparasitic fungus Hirsutella minnesotensis.</title>
        <authorList>
            <person name="Lai Y."/>
            <person name="Liu K."/>
            <person name="Zhang X."/>
            <person name="Zhang X."/>
            <person name="Li K."/>
            <person name="Wang N."/>
            <person name="Shu C."/>
            <person name="Wu Y."/>
            <person name="Wang C."/>
            <person name="Bushley K.E."/>
            <person name="Xiang M."/>
            <person name="Liu X."/>
        </authorList>
    </citation>
    <scope>NUCLEOTIDE SEQUENCE [LARGE SCALE GENOMIC DNA]</scope>
    <source>
        <strain evidence="3 4">3608</strain>
    </source>
</reference>
<dbReference type="InterPro" id="IPR033308">
    <property type="entry name" value="PGAP5/Cdc1/Ted1"/>
</dbReference>
<accession>A0A0F7ZKP4</accession>
<dbReference type="GO" id="GO:0005783">
    <property type="term" value="C:endoplasmic reticulum"/>
    <property type="evidence" value="ECO:0007669"/>
    <property type="project" value="TreeGrafter"/>
</dbReference>
<dbReference type="SUPFAM" id="SSF56300">
    <property type="entry name" value="Metallo-dependent phosphatases"/>
    <property type="match status" value="1"/>
</dbReference>
<dbReference type="GO" id="GO:0006506">
    <property type="term" value="P:GPI anchor biosynthetic process"/>
    <property type="evidence" value="ECO:0007669"/>
    <property type="project" value="InterPro"/>
</dbReference>
<keyword evidence="1 2" id="KW-0472">Membrane</keyword>
<sequence length="573" mass="64971">MLVAAYLRHGLCLLAPLAIACTVYLYLYPVFHGCAFPVESRDPRQAFDATKNLHWPYAGSSREPIARPPFRLLALGDPQLEGDTSVPTAYLGVLPHLQSLAKRLTFQIEHPFFRDRVRMILHDVIDVILEDVPHIFESVRKRFDLFGNDFYLAHIYRTLHWWSSPTHVTVLGDLLGSQWIENREFDQRGGRFWNRTFKGGQRVPDDVAAYPVPEYNVSGYLDGSLQEQVWTKRIMNVAGNHDIGYAGDLTPERMERFERVFGKTNYELRFVLPIRDPETNATIPHNETNLGSGRLPPQIRILVLNDMNLDTPAKDQGLQDATYQFINAAIGSSADVGNHGHFTLVLTHIPLYKPAGICIDSPFFAFHSSFEGGGVKEQYLLSSDASKGLLEGIFGMSGNPDGPGKGLGRSGLILNGHDHEGCDTFHFINQTNGTEVPDRSWEAYKWADARAKSLHRQQMLPGRREITVRSMMGDFGGNAGLLSMWFNHSTWEWEHEYMDCPLGRQHFWWFTHFLDLGVILCTLCYPAILALEAAGFDVDGLFLRSIDWIWKRVDEVGRASMKKLFSARTNRET</sequence>
<dbReference type="Gene3D" id="3.60.21.10">
    <property type="match status" value="1"/>
</dbReference>
<dbReference type="PANTHER" id="PTHR13315">
    <property type="entry name" value="METALLO PHOSPHOESTERASE RELATED"/>
    <property type="match status" value="1"/>
</dbReference>
<evidence type="ECO:0008006" key="5">
    <source>
        <dbReference type="Google" id="ProtNLM"/>
    </source>
</evidence>
<name>A0A0F7ZKP4_9HYPO</name>